<keyword evidence="5" id="KW-1185">Reference proteome</keyword>
<reference evidence="4 5" key="1">
    <citation type="journal article" date="2013" name="PLoS ONE">
        <title>The first genomic and proteomic characterization of a deep-sea sulfate reducer: insights into the piezophilic lifestyle of Desulfovibrio piezophilus.</title>
        <authorList>
            <person name="Pradel N."/>
            <person name="Ji B."/>
            <person name="Gimenez G."/>
            <person name="Talla E."/>
            <person name="Lenoble P."/>
            <person name="Garel M."/>
            <person name="Tamburini C."/>
            <person name="Fourquet P."/>
            <person name="Lebrun R."/>
            <person name="Bertin P."/>
            <person name="Denis Y."/>
            <person name="Pophillat M."/>
            <person name="Barbe V."/>
            <person name="Ollivier B."/>
            <person name="Dolla A."/>
        </authorList>
    </citation>
    <scope>NUCLEOTIDE SEQUENCE [LARGE SCALE GENOMIC DNA]</scope>
    <source>
        <strain evidence="5">DSM 10523 / SB164P1</strain>
    </source>
</reference>
<dbReference type="KEGG" id="dpi:BN4_11424"/>
<dbReference type="eggNOG" id="COG0456">
    <property type="taxonomic scope" value="Bacteria"/>
</dbReference>
<dbReference type="BioCyc" id="DPIE1322246:BN4_RS07155-MONOMER"/>
<dbReference type="OrthoDB" id="1821130at2"/>
<protein>
    <submittedName>
        <fullName evidence="4">GCN5-related N-acetyltransferase</fullName>
    </submittedName>
</protein>
<evidence type="ECO:0000256" key="2">
    <source>
        <dbReference type="ARBA" id="ARBA00023315"/>
    </source>
</evidence>
<evidence type="ECO:0000313" key="5">
    <source>
        <dbReference type="Proteomes" id="UP000011724"/>
    </source>
</evidence>
<keyword evidence="1 4" id="KW-0808">Transferase</keyword>
<dbReference type="Gene3D" id="3.40.630.30">
    <property type="match status" value="1"/>
</dbReference>
<dbReference type="EMBL" id="FO203427">
    <property type="protein sequence ID" value="CCH48659.1"/>
    <property type="molecule type" value="Genomic_DNA"/>
</dbReference>
<evidence type="ECO:0000259" key="3">
    <source>
        <dbReference type="PROSITE" id="PS51186"/>
    </source>
</evidence>
<evidence type="ECO:0000313" key="4">
    <source>
        <dbReference type="EMBL" id="CCH48659.1"/>
    </source>
</evidence>
<dbReference type="HOGENOM" id="CLU_142216_0_0_7"/>
<dbReference type="CDD" id="cd04301">
    <property type="entry name" value="NAT_SF"/>
    <property type="match status" value="1"/>
</dbReference>
<dbReference type="GO" id="GO:0016747">
    <property type="term" value="F:acyltransferase activity, transferring groups other than amino-acyl groups"/>
    <property type="evidence" value="ECO:0007669"/>
    <property type="project" value="InterPro"/>
</dbReference>
<dbReference type="InterPro" id="IPR016181">
    <property type="entry name" value="Acyl_CoA_acyltransferase"/>
</dbReference>
<proteinExistence type="predicted"/>
<dbReference type="Pfam" id="PF00583">
    <property type="entry name" value="Acetyltransf_1"/>
    <property type="match status" value="1"/>
</dbReference>
<feature type="domain" description="N-acetyltransferase" evidence="3">
    <location>
        <begin position="7"/>
        <end position="154"/>
    </location>
</feature>
<dbReference type="SUPFAM" id="SSF55729">
    <property type="entry name" value="Acyl-CoA N-acyltransferases (Nat)"/>
    <property type="match status" value="1"/>
</dbReference>
<dbReference type="STRING" id="1322246.BN4_11424"/>
<dbReference type="RefSeq" id="WP_015414705.1">
    <property type="nucleotide sequence ID" value="NC_020409.1"/>
</dbReference>
<dbReference type="Proteomes" id="UP000011724">
    <property type="component" value="Chromosome"/>
</dbReference>
<dbReference type="InterPro" id="IPR050832">
    <property type="entry name" value="Bact_Acetyltransf"/>
</dbReference>
<dbReference type="PROSITE" id="PS51186">
    <property type="entry name" value="GNAT"/>
    <property type="match status" value="1"/>
</dbReference>
<evidence type="ECO:0000256" key="1">
    <source>
        <dbReference type="ARBA" id="ARBA00022679"/>
    </source>
</evidence>
<reference evidence="5" key="2">
    <citation type="journal article" date="2013" name="Stand. Genomic Sci.">
        <title>Complete genome sequence of Desulfocapsa sulfexigens, a marine deltaproteobacterium specialized in disproportionating inorganic sulfur compounds.</title>
        <authorList>
            <person name="Finster K.W."/>
            <person name="Kjeldsen K.U."/>
            <person name="Kube M."/>
            <person name="Reinhardt R."/>
            <person name="Mussmann M."/>
            <person name="Amann R."/>
            <person name="Schreiber L."/>
        </authorList>
    </citation>
    <scope>NUCLEOTIDE SEQUENCE [LARGE SCALE GENOMIC DNA]</scope>
    <source>
        <strain evidence="5">DSM 10523 / SB164P1</strain>
    </source>
</reference>
<dbReference type="AlphaFoldDB" id="M1WPY0"/>
<dbReference type="InterPro" id="IPR000182">
    <property type="entry name" value="GNAT_dom"/>
</dbReference>
<keyword evidence="2" id="KW-0012">Acyltransferase</keyword>
<sequence length="154" mass="17518">MPQFSISEIGIERVEDIQPLWEELNQHHATISPHFSHLFESTSFAQRRKALHHKAEQGVVRIFLGYVNERRVGYCAVSICESHGEIESIFILEAYRGLRLGEGLMQAALAWMESNGAHSKSVNVIYGNEKAHSFYAKYGFKPRSITFLQQVPSP</sequence>
<accession>M1WPY0</accession>
<name>M1WPY0_PSEP2</name>
<dbReference type="PANTHER" id="PTHR43877">
    <property type="entry name" value="AMINOALKYLPHOSPHONATE N-ACETYLTRANSFERASE-RELATED-RELATED"/>
    <property type="match status" value="1"/>
</dbReference>
<gene>
    <name evidence="4" type="ordered locus">BN4_11424</name>
</gene>
<dbReference type="PATRIC" id="fig|879567.3.peg.1485"/>
<organism evidence="4 5">
    <name type="scientific">Pseudodesulfovibrio piezophilus (strain DSM 21447 / JCM 15486 / C1TLV30)</name>
    <name type="common">Desulfovibrio piezophilus</name>
    <dbReference type="NCBI Taxonomy" id="1322246"/>
    <lineage>
        <taxon>Bacteria</taxon>
        <taxon>Pseudomonadati</taxon>
        <taxon>Thermodesulfobacteriota</taxon>
        <taxon>Desulfovibrionia</taxon>
        <taxon>Desulfovibrionales</taxon>
        <taxon>Desulfovibrionaceae</taxon>
    </lineage>
</organism>
<dbReference type="PANTHER" id="PTHR43877:SF2">
    <property type="entry name" value="AMINOALKYLPHOSPHONATE N-ACETYLTRANSFERASE-RELATED"/>
    <property type="match status" value="1"/>
</dbReference>